<dbReference type="PANTHER" id="PTHR43649:SF31">
    <property type="entry name" value="SN-GLYCEROL-3-PHOSPHATE-BINDING PERIPLASMIC PROTEIN UGPB"/>
    <property type="match status" value="1"/>
</dbReference>
<keyword evidence="5" id="KW-1133">Transmembrane helix</keyword>
<evidence type="ECO:0000313" key="7">
    <source>
        <dbReference type="Proteomes" id="UP000809081"/>
    </source>
</evidence>
<dbReference type="Gene3D" id="3.40.190.10">
    <property type="entry name" value="Periplasmic binding protein-like II"/>
    <property type="match status" value="1"/>
</dbReference>
<reference evidence="6 7" key="1">
    <citation type="submission" date="2021-01" db="EMBL/GenBank/DDBJ databases">
        <title>Genomic Encyclopedia of Type Strains, Phase IV (KMG-IV): sequencing the most valuable type-strain genomes for metagenomic binning, comparative biology and taxonomic classification.</title>
        <authorList>
            <person name="Goeker M."/>
        </authorList>
    </citation>
    <scope>NUCLEOTIDE SEQUENCE [LARGE SCALE GENOMIC DNA]</scope>
    <source>
        <strain evidence="6 7">DSM 27513</strain>
    </source>
</reference>
<evidence type="ECO:0000313" key="6">
    <source>
        <dbReference type="EMBL" id="MBM7636537.1"/>
    </source>
</evidence>
<dbReference type="InterPro" id="IPR006059">
    <property type="entry name" value="SBP"/>
</dbReference>
<keyword evidence="7" id="KW-1185">Reference proteome</keyword>
<dbReference type="SUPFAM" id="SSF53850">
    <property type="entry name" value="Periplasmic binding protein-like II"/>
    <property type="match status" value="1"/>
</dbReference>
<evidence type="ECO:0000256" key="2">
    <source>
        <dbReference type="ARBA" id="ARBA00008520"/>
    </source>
</evidence>
<protein>
    <submittedName>
        <fullName evidence="6">Multiple sugar transport system substrate-binding protein</fullName>
    </submittedName>
</protein>
<dbReference type="Proteomes" id="UP000809081">
    <property type="component" value="Unassembled WGS sequence"/>
</dbReference>
<proteinExistence type="inferred from homology"/>
<dbReference type="PANTHER" id="PTHR43649">
    <property type="entry name" value="ARABINOSE-BINDING PROTEIN-RELATED"/>
    <property type="match status" value="1"/>
</dbReference>
<keyword evidence="4" id="KW-0732">Signal</keyword>
<evidence type="ECO:0000256" key="4">
    <source>
        <dbReference type="ARBA" id="ARBA00022729"/>
    </source>
</evidence>
<comment type="subcellular location">
    <subcellularLocation>
        <location evidence="1">Cell envelope</location>
    </subcellularLocation>
</comment>
<dbReference type="Pfam" id="PF01547">
    <property type="entry name" value="SBP_bac_1"/>
    <property type="match status" value="1"/>
</dbReference>
<organism evidence="6 7">
    <name type="scientific">Streptococcus saliviloxodontae</name>
    <dbReference type="NCBI Taxonomy" id="1349416"/>
    <lineage>
        <taxon>Bacteria</taxon>
        <taxon>Bacillati</taxon>
        <taxon>Bacillota</taxon>
        <taxon>Bacilli</taxon>
        <taxon>Lactobacillales</taxon>
        <taxon>Streptococcaceae</taxon>
        <taxon>Streptococcus</taxon>
    </lineage>
</organism>
<keyword evidence="6" id="KW-0762">Sugar transport</keyword>
<name>A0ABS2PMN1_9STRE</name>
<keyword evidence="5" id="KW-0812">Transmembrane</keyword>
<keyword evidence="5" id="KW-0472">Membrane</keyword>
<comment type="caution">
    <text evidence="6">The sequence shown here is derived from an EMBL/GenBank/DDBJ whole genome shotgun (WGS) entry which is preliminary data.</text>
</comment>
<keyword evidence="3" id="KW-0813">Transport</keyword>
<accession>A0ABS2PMN1</accession>
<sequence>MMIKKGKKLVYTFIVLSICLCLGAGLLIYHLSFAKQVIRIGVYSGSSWDVPSGQDNKLLDTVIKGFEKDHPNVKVVYESGISKADYADWLSDQIVTGKQPDVFMVPENDFNLLASTGSLANLDSYVSHDLNLNRYYQASYEAGQYGSFQYALPFESNPVLLCINKDLLDKEGIALPNETWTLEEFYQICRRLSKDTDGNGSLDQFATVGYTWQEAIMARGLSLFDETGRKVQVNTSQVRSALSWYSKLEALNGSYQVSSSDFDKGKVAFMPMTLAEYRTYKSYPYHVSKYANFSWTCIAMPTQSGKVGFSQMETSLLAISSKTRKSDLAWALLKRLSANKQTQQGLFEQSQGASVLTSVMTSPKTDRLLQSTPFGDSVLKQDKLNQILKKAEPSPKFKRYTSLMEQADYLITKSLNQGTLESDLASIQRQLETAAN</sequence>
<comment type="similarity">
    <text evidence="2">Belongs to the bacterial solute-binding protein 1 family.</text>
</comment>
<evidence type="ECO:0000256" key="3">
    <source>
        <dbReference type="ARBA" id="ARBA00022448"/>
    </source>
</evidence>
<gene>
    <name evidence="6" type="ORF">JOC31_001361</name>
</gene>
<evidence type="ECO:0000256" key="5">
    <source>
        <dbReference type="SAM" id="Phobius"/>
    </source>
</evidence>
<evidence type="ECO:0000256" key="1">
    <source>
        <dbReference type="ARBA" id="ARBA00004196"/>
    </source>
</evidence>
<dbReference type="InterPro" id="IPR050490">
    <property type="entry name" value="Bact_solute-bd_prot1"/>
</dbReference>
<dbReference type="EMBL" id="JAFBEI010000027">
    <property type="protein sequence ID" value="MBM7636537.1"/>
    <property type="molecule type" value="Genomic_DNA"/>
</dbReference>
<feature type="transmembrane region" description="Helical" evidence="5">
    <location>
        <begin position="9"/>
        <end position="31"/>
    </location>
</feature>